<sequence length="170" mass="17312">MFHLSQSSDRRIAGAVLASVTALTLAFGVGATAAHAGPVAPPVVGYTYASFVVPTRAQNGGAEYLPVQGLVSGAGSSFSLTAYSAKMICNGVSFYPLNLTTFGGGSFSFSGLVPLSETGHACIVTANSTLPGQMIQFQPSQTWTVSELLPTAVVNISAQIINHTGKTGGL</sequence>
<organism evidence="2 3">
    <name type="scientific">Subtercola boreus</name>
    <dbReference type="NCBI Taxonomy" id="120213"/>
    <lineage>
        <taxon>Bacteria</taxon>
        <taxon>Bacillati</taxon>
        <taxon>Actinomycetota</taxon>
        <taxon>Actinomycetes</taxon>
        <taxon>Micrococcales</taxon>
        <taxon>Microbacteriaceae</taxon>
        <taxon>Subtercola</taxon>
    </lineage>
</organism>
<dbReference type="AlphaFoldDB" id="A0A3E0W2C2"/>
<evidence type="ECO:0000313" key="2">
    <source>
        <dbReference type="EMBL" id="RFA15653.1"/>
    </source>
</evidence>
<comment type="caution">
    <text evidence="2">The sequence shown here is derived from an EMBL/GenBank/DDBJ whole genome shotgun (WGS) entry which is preliminary data.</text>
</comment>
<feature type="chain" id="PRO_5038622346" description="Protein activator of alkane oxidation PraB" evidence="1">
    <location>
        <begin position="37"/>
        <end position="170"/>
    </location>
</feature>
<feature type="signal peptide" evidence="1">
    <location>
        <begin position="1"/>
        <end position="36"/>
    </location>
</feature>
<reference evidence="2 3" key="1">
    <citation type="submission" date="2017-04" db="EMBL/GenBank/DDBJ databases">
        <title>Comparative genome analysis of Subtercola boreus.</title>
        <authorList>
            <person name="Cho Y.-J."/>
            <person name="Cho A."/>
            <person name="Kim O.-S."/>
            <person name="Lee J.-I."/>
        </authorList>
    </citation>
    <scope>NUCLEOTIDE SEQUENCE [LARGE SCALE GENOMIC DNA]</scope>
    <source>
        <strain evidence="2 3">P27479</strain>
    </source>
</reference>
<evidence type="ECO:0000256" key="1">
    <source>
        <dbReference type="SAM" id="SignalP"/>
    </source>
</evidence>
<accession>A0A3E0W2C2</accession>
<name>A0A3E0W2C2_9MICO</name>
<protein>
    <recommendedName>
        <fullName evidence="4">Protein activator of alkane oxidation PraB</fullName>
    </recommendedName>
</protein>
<evidence type="ECO:0000313" key="3">
    <source>
        <dbReference type="Proteomes" id="UP000256541"/>
    </source>
</evidence>
<keyword evidence="1" id="KW-0732">Signal</keyword>
<evidence type="ECO:0008006" key="4">
    <source>
        <dbReference type="Google" id="ProtNLM"/>
    </source>
</evidence>
<dbReference type="Proteomes" id="UP000256541">
    <property type="component" value="Unassembled WGS sequence"/>
</dbReference>
<gene>
    <name evidence="2" type="ORF">B7R22_06080</name>
</gene>
<dbReference type="EMBL" id="NBXB01000018">
    <property type="protein sequence ID" value="RFA15653.1"/>
    <property type="molecule type" value="Genomic_DNA"/>
</dbReference>
<proteinExistence type="predicted"/>
<dbReference type="RefSeq" id="WP_116410896.1">
    <property type="nucleotide sequence ID" value="NZ_NBXB01000018.1"/>
</dbReference>
<dbReference type="OrthoDB" id="5125833at2"/>